<keyword evidence="2" id="KW-1185">Reference proteome</keyword>
<proteinExistence type="predicted"/>
<protein>
    <submittedName>
        <fullName evidence="1">Uncharacterized protein</fullName>
    </submittedName>
</protein>
<comment type="caution">
    <text evidence="1">The sequence shown here is derived from an EMBL/GenBank/DDBJ whole genome shotgun (WGS) entry which is preliminary data.</text>
</comment>
<name>A0A371HTJ5_MUCPR</name>
<accession>A0A371HTJ5</accession>
<gene>
    <name evidence="1" type="ORF">CR513_09959</name>
</gene>
<dbReference type="AlphaFoldDB" id="A0A371HTJ5"/>
<sequence>MTILDRHGLCSLPTRMSLLRSAMYSTNEFKMKMILILLLAEVEVVNTTCYLYNKIYIRPILKKTPYELWKTWVILILNLIREYSLDTQQCPAYKVYNSRTFKVEEFIHVIFNDSKPDKELSKLIEPFVELNIKKFHIASKESLLDDEQKITRLRHS</sequence>
<reference evidence="1" key="1">
    <citation type="submission" date="2018-05" db="EMBL/GenBank/DDBJ databases">
        <title>Draft genome of Mucuna pruriens seed.</title>
        <authorList>
            <person name="Nnadi N.E."/>
            <person name="Vos R."/>
            <person name="Hasami M.H."/>
            <person name="Devisetty U.K."/>
            <person name="Aguiy J.C."/>
        </authorList>
    </citation>
    <scope>NUCLEOTIDE SEQUENCE [LARGE SCALE GENOMIC DNA]</scope>
    <source>
        <strain evidence="1">JCA_2017</strain>
    </source>
</reference>
<organism evidence="1 2">
    <name type="scientific">Mucuna pruriens</name>
    <name type="common">Velvet bean</name>
    <name type="synonym">Dolichos pruriens</name>
    <dbReference type="NCBI Taxonomy" id="157652"/>
    <lineage>
        <taxon>Eukaryota</taxon>
        <taxon>Viridiplantae</taxon>
        <taxon>Streptophyta</taxon>
        <taxon>Embryophyta</taxon>
        <taxon>Tracheophyta</taxon>
        <taxon>Spermatophyta</taxon>
        <taxon>Magnoliopsida</taxon>
        <taxon>eudicotyledons</taxon>
        <taxon>Gunneridae</taxon>
        <taxon>Pentapetalae</taxon>
        <taxon>rosids</taxon>
        <taxon>fabids</taxon>
        <taxon>Fabales</taxon>
        <taxon>Fabaceae</taxon>
        <taxon>Papilionoideae</taxon>
        <taxon>50 kb inversion clade</taxon>
        <taxon>NPAAA clade</taxon>
        <taxon>indigoferoid/millettioid clade</taxon>
        <taxon>Phaseoleae</taxon>
        <taxon>Mucuna</taxon>
    </lineage>
</organism>
<evidence type="ECO:0000313" key="1">
    <source>
        <dbReference type="EMBL" id="RDY06110.1"/>
    </source>
</evidence>
<dbReference type="Proteomes" id="UP000257109">
    <property type="component" value="Unassembled WGS sequence"/>
</dbReference>
<evidence type="ECO:0000313" key="2">
    <source>
        <dbReference type="Proteomes" id="UP000257109"/>
    </source>
</evidence>
<dbReference type="OrthoDB" id="1751476at2759"/>
<feature type="non-terminal residue" evidence="1">
    <location>
        <position position="1"/>
    </location>
</feature>
<dbReference type="EMBL" id="QJKJ01001750">
    <property type="protein sequence ID" value="RDY06110.1"/>
    <property type="molecule type" value="Genomic_DNA"/>
</dbReference>